<sequence>MADDRLTEAALDAEAARDVDVEWVRHEVPPKNPSAVYSVRIPADRIEQLRRVAAERGVQPTALIRSWVLAQLDAAEQGDDRRRVWEREVRETAAHLRDLLSDGPLADTA</sequence>
<name>A0A7W9KG04_9PSEU</name>
<accession>A0A7W9KG04</accession>
<dbReference type="AlphaFoldDB" id="A0A7W9KG04"/>
<comment type="caution">
    <text evidence="1">The sequence shown here is derived from an EMBL/GenBank/DDBJ whole genome shotgun (WGS) entry which is preliminary data.</text>
</comment>
<evidence type="ECO:0000313" key="1">
    <source>
        <dbReference type="EMBL" id="MBB5891139.1"/>
    </source>
</evidence>
<dbReference type="RefSeq" id="WP_184861047.1">
    <property type="nucleotide sequence ID" value="NZ_BAAAWY010000045.1"/>
</dbReference>
<evidence type="ECO:0000313" key="2">
    <source>
        <dbReference type="Proteomes" id="UP000585638"/>
    </source>
</evidence>
<organism evidence="1 2">
    <name type="scientific">Kutzneria kofuensis</name>
    <dbReference type="NCBI Taxonomy" id="103725"/>
    <lineage>
        <taxon>Bacteria</taxon>
        <taxon>Bacillati</taxon>
        <taxon>Actinomycetota</taxon>
        <taxon>Actinomycetes</taxon>
        <taxon>Pseudonocardiales</taxon>
        <taxon>Pseudonocardiaceae</taxon>
        <taxon>Kutzneria</taxon>
    </lineage>
</organism>
<reference evidence="1 2" key="1">
    <citation type="submission" date="2020-08" db="EMBL/GenBank/DDBJ databases">
        <title>Sequencing the genomes of 1000 actinobacteria strains.</title>
        <authorList>
            <person name="Klenk H.-P."/>
        </authorList>
    </citation>
    <scope>NUCLEOTIDE SEQUENCE [LARGE SCALE GENOMIC DNA]</scope>
    <source>
        <strain evidence="1 2">DSM 43851</strain>
    </source>
</reference>
<keyword evidence="2" id="KW-1185">Reference proteome</keyword>
<dbReference type="EMBL" id="JACHIR010000001">
    <property type="protein sequence ID" value="MBB5891139.1"/>
    <property type="molecule type" value="Genomic_DNA"/>
</dbReference>
<proteinExistence type="predicted"/>
<dbReference type="Proteomes" id="UP000585638">
    <property type="component" value="Unassembled WGS sequence"/>
</dbReference>
<gene>
    <name evidence="1" type="ORF">BJ998_002335</name>
</gene>
<protein>
    <submittedName>
        <fullName evidence="1">Uncharacterized protein</fullName>
    </submittedName>
</protein>